<name>A0A0F9F449_9ZZZZ</name>
<accession>A0A0F9F449</accession>
<dbReference type="AlphaFoldDB" id="A0A0F9F449"/>
<protein>
    <submittedName>
        <fullName evidence="1">Uncharacterized protein</fullName>
    </submittedName>
</protein>
<organism evidence="1">
    <name type="scientific">marine sediment metagenome</name>
    <dbReference type="NCBI Taxonomy" id="412755"/>
    <lineage>
        <taxon>unclassified sequences</taxon>
        <taxon>metagenomes</taxon>
        <taxon>ecological metagenomes</taxon>
    </lineage>
</organism>
<evidence type="ECO:0000313" key="1">
    <source>
        <dbReference type="EMBL" id="KKL45842.1"/>
    </source>
</evidence>
<reference evidence="1" key="1">
    <citation type="journal article" date="2015" name="Nature">
        <title>Complex archaea that bridge the gap between prokaryotes and eukaryotes.</title>
        <authorList>
            <person name="Spang A."/>
            <person name="Saw J.H."/>
            <person name="Jorgensen S.L."/>
            <person name="Zaremba-Niedzwiedzka K."/>
            <person name="Martijn J."/>
            <person name="Lind A.E."/>
            <person name="van Eijk R."/>
            <person name="Schleper C."/>
            <person name="Guy L."/>
            <person name="Ettema T.J."/>
        </authorList>
    </citation>
    <scope>NUCLEOTIDE SEQUENCE</scope>
</reference>
<sequence length="93" mass="10980">MKEYCYVTRDTCEHCVQVFPAAIGIRKFHGCVEWGAAWQKKWATVLLRRRGKKETLFLTPDECCKRFGFYPRKGTAWDIDGKKRKQVDIDFTD</sequence>
<comment type="caution">
    <text evidence="1">The sequence shown here is derived from an EMBL/GenBank/DDBJ whole genome shotgun (WGS) entry which is preliminary data.</text>
</comment>
<proteinExistence type="predicted"/>
<gene>
    <name evidence="1" type="ORF">LCGC14_2351590</name>
</gene>
<dbReference type="EMBL" id="LAZR01034244">
    <property type="protein sequence ID" value="KKL45842.1"/>
    <property type="molecule type" value="Genomic_DNA"/>
</dbReference>